<feature type="site" description="Interaction with DNA" evidence="11">
    <location>
        <position position="313"/>
    </location>
</feature>
<dbReference type="Pfam" id="PF01751">
    <property type="entry name" value="Toprim"/>
    <property type="match status" value="1"/>
</dbReference>
<dbReference type="SUPFAM" id="SSF57783">
    <property type="entry name" value="Zinc beta-ribbon"/>
    <property type="match status" value="2"/>
</dbReference>
<evidence type="ECO:0000256" key="8">
    <source>
        <dbReference type="ARBA" id="ARBA00023029"/>
    </source>
</evidence>
<dbReference type="InterPro" id="IPR000380">
    <property type="entry name" value="Topo_IA"/>
</dbReference>
<dbReference type="EC" id="5.6.2.1" evidence="11"/>
<keyword evidence="5" id="KW-0863">Zinc-finger</keyword>
<evidence type="ECO:0000256" key="1">
    <source>
        <dbReference type="ARBA" id="ARBA00000213"/>
    </source>
</evidence>
<dbReference type="InterPro" id="IPR006171">
    <property type="entry name" value="TOPRIM_dom"/>
</dbReference>
<dbReference type="SMR" id="C7P7L4"/>
<dbReference type="KEGG" id="mfe:Mefer_0728"/>
<comment type="subunit">
    <text evidence="11">Monomer.</text>
</comment>
<dbReference type="HOGENOM" id="CLU_002929_5_2_2"/>
<dbReference type="PROSITE" id="PS52039">
    <property type="entry name" value="TOPO_IA_2"/>
    <property type="match status" value="1"/>
</dbReference>
<dbReference type="GeneID" id="8365403"/>
<dbReference type="Gene3D" id="1.10.290.10">
    <property type="entry name" value="Topoisomerase I, domain 4"/>
    <property type="match status" value="1"/>
</dbReference>
<dbReference type="Pfam" id="PF01396">
    <property type="entry name" value="Zn_ribbon_Top1"/>
    <property type="match status" value="3"/>
</dbReference>
<evidence type="ECO:0000259" key="14">
    <source>
        <dbReference type="PROSITE" id="PS52039"/>
    </source>
</evidence>
<dbReference type="InterPro" id="IPR028612">
    <property type="entry name" value="Topoisom_1_IA"/>
</dbReference>
<dbReference type="SMART" id="SM00493">
    <property type="entry name" value="TOPRIM"/>
    <property type="match status" value="1"/>
</dbReference>
<evidence type="ECO:0000256" key="9">
    <source>
        <dbReference type="ARBA" id="ARBA00023125"/>
    </source>
</evidence>
<dbReference type="GO" id="GO:0003677">
    <property type="term" value="F:DNA binding"/>
    <property type="evidence" value="ECO:0007669"/>
    <property type="project" value="UniProtKB-KW"/>
</dbReference>
<feature type="domain" description="Toprim" evidence="13">
    <location>
        <begin position="2"/>
        <end position="139"/>
    </location>
</feature>
<keyword evidence="3" id="KW-0479">Metal-binding</keyword>
<dbReference type="InterPro" id="IPR003602">
    <property type="entry name" value="Topo_IA_DNA-bd_dom"/>
</dbReference>
<comment type="similarity">
    <text evidence="2 11">Belongs to the type IA topoisomerase family.</text>
</comment>
<dbReference type="InterPro" id="IPR013826">
    <property type="entry name" value="Topo_IA_cen_sub3"/>
</dbReference>
<accession>C7P7L4</accession>
<dbReference type="Gene3D" id="2.70.20.10">
    <property type="entry name" value="Topoisomerase I, domain 3"/>
    <property type="match status" value="1"/>
</dbReference>
<gene>
    <name evidence="11" type="primary">topA</name>
    <name evidence="15" type="ordered locus">Mefer_0728</name>
</gene>
<keyword evidence="7" id="KW-0460">Magnesium</keyword>
<dbReference type="InterPro" id="IPR013498">
    <property type="entry name" value="Topo_IA_Znf"/>
</dbReference>
<dbReference type="InterPro" id="IPR003601">
    <property type="entry name" value="Topo_IA_2"/>
</dbReference>
<protein>
    <recommendedName>
        <fullName evidence="11">DNA topoisomerase 1</fullName>
        <ecNumber evidence="11">5.6.2.1</ecNumber>
    </recommendedName>
    <alternativeName>
        <fullName evidence="11">DNA topoisomerase I</fullName>
    </alternativeName>
</protein>
<dbReference type="PROSITE" id="PS00396">
    <property type="entry name" value="TOPO_IA_1"/>
    <property type="match status" value="1"/>
</dbReference>
<dbReference type="InterPro" id="IPR013497">
    <property type="entry name" value="Topo_IA_cen"/>
</dbReference>
<dbReference type="SMART" id="SM00436">
    <property type="entry name" value="TOP1Bc"/>
    <property type="match status" value="1"/>
</dbReference>
<feature type="active site" description="O-(5'-phospho-DNA)-tyrosine intermediate" evidence="11">
    <location>
        <position position="311"/>
    </location>
</feature>
<dbReference type="Proteomes" id="UP000001495">
    <property type="component" value="Chromosome"/>
</dbReference>
<evidence type="ECO:0000256" key="7">
    <source>
        <dbReference type="ARBA" id="ARBA00022842"/>
    </source>
</evidence>
<dbReference type="GO" id="GO:0003917">
    <property type="term" value="F:DNA topoisomerase type I (single strand cut, ATP-independent) activity"/>
    <property type="evidence" value="ECO:0007669"/>
    <property type="project" value="UniProtKB-UniRule"/>
</dbReference>
<feature type="region of interest" description="Interaction with DNA" evidence="11">
    <location>
        <begin position="192"/>
        <end position="197"/>
    </location>
</feature>
<evidence type="ECO:0000256" key="10">
    <source>
        <dbReference type="ARBA" id="ARBA00023235"/>
    </source>
</evidence>
<dbReference type="InterPro" id="IPR013825">
    <property type="entry name" value="Topo_IA_cen_sub2"/>
</dbReference>
<comment type="function">
    <text evidence="11">Releases the supercoiling and torsional tension of DNA, which is introduced during the DNA replication and transcription, by transiently cleaving and rejoining one strand of the DNA duplex. Introduces a single-strand break via transesterification at a target site in duplex DNA. The scissile phosphodiester is attacked by the catalytic tyrosine of the enzyme, resulting in the formation of a DNA-(5'-phosphotyrosyl)-enzyme intermediate and the expulsion of a 3'-OH DNA strand. The free DNA strand then undergoes passage around the unbroken strand, thus removing DNA supercoils. Finally, in the religation step, the DNA 3'-OH attacks the covalent intermediate to expel the active-site tyrosine and restore the DNA phosphodiester backbone.</text>
</comment>
<dbReference type="PRINTS" id="PR00417">
    <property type="entry name" value="PRTPISMRASEI"/>
</dbReference>
<evidence type="ECO:0000256" key="12">
    <source>
        <dbReference type="SAM" id="Coils"/>
    </source>
</evidence>
<dbReference type="Gene3D" id="3.40.50.140">
    <property type="match status" value="1"/>
</dbReference>
<comment type="catalytic activity">
    <reaction evidence="1 11">
        <text>ATP-independent breakage of single-stranded DNA, followed by passage and rejoining.</text>
        <dbReference type="EC" id="5.6.2.1"/>
    </reaction>
</comment>
<dbReference type="EMBL" id="CP001696">
    <property type="protein sequence ID" value="ACV24546.1"/>
    <property type="molecule type" value="Genomic_DNA"/>
</dbReference>
<evidence type="ECO:0000256" key="5">
    <source>
        <dbReference type="ARBA" id="ARBA00022771"/>
    </source>
</evidence>
<feature type="coiled-coil region" evidence="12">
    <location>
        <begin position="547"/>
        <end position="574"/>
    </location>
</feature>
<dbReference type="eggNOG" id="arCOG01527">
    <property type="taxonomic scope" value="Archaea"/>
</dbReference>
<dbReference type="PANTHER" id="PTHR11390">
    <property type="entry name" value="PROKARYOTIC DNA TOPOISOMERASE"/>
    <property type="match status" value="1"/>
</dbReference>
<keyword evidence="8 11" id="KW-0799">Topoisomerase</keyword>
<evidence type="ECO:0000256" key="4">
    <source>
        <dbReference type="ARBA" id="ARBA00022737"/>
    </source>
</evidence>
<keyword evidence="9 11" id="KW-0238">DNA-binding</keyword>
<dbReference type="CDD" id="cd00186">
    <property type="entry name" value="TOP1Ac"/>
    <property type="match status" value="1"/>
</dbReference>
<dbReference type="InterPro" id="IPR023405">
    <property type="entry name" value="Topo_IA_core_domain"/>
</dbReference>
<proteinExistence type="inferred from homology"/>
<dbReference type="GO" id="GO:0006281">
    <property type="term" value="P:DNA repair"/>
    <property type="evidence" value="ECO:0007669"/>
    <property type="project" value="TreeGrafter"/>
</dbReference>
<dbReference type="OrthoDB" id="30963at2157"/>
<feature type="site" description="Interaction with DNA" evidence="11">
    <location>
        <position position="498"/>
    </location>
</feature>
<dbReference type="HAMAP" id="MF_00952">
    <property type="entry name" value="Topoisom_1_prok"/>
    <property type="match status" value="1"/>
</dbReference>
<dbReference type="GO" id="GO:0005694">
    <property type="term" value="C:chromosome"/>
    <property type="evidence" value="ECO:0007669"/>
    <property type="project" value="InterPro"/>
</dbReference>
<reference evidence="15" key="1">
    <citation type="submission" date="2009-08" db="EMBL/GenBank/DDBJ databases">
        <title>Complete sequence of chromosome of Methanocaldococcus fervens AG86.</title>
        <authorList>
            <consortium name="US DOE Joint Genome Institute"/>
            <person name="Lucas S."/>
            <person name="Copeland A."/>
            <person name="Lapidus A."/>
            <person name="Glavina del Rio T."/>
            <person name="Tice H."/>
            <person name="Bruce D."/>
            <person name="Goodwin L."/>
            <person name="Pitluck S."/>
            <person name="Chertkov O."/>
            <person name="Detter J.C."/>
            <person name="Han C."/>
            <person name="Tapia R."/>
            <person name="Larimer F."/>
            <person name="Land M."/>
            <person name="Hauser L."/>
            <person name="Kyrpides N."/>
            <person name="Ovchinnikova G."/>
            <person name="Lupa-Sieprawska M."/>
            <person name="Whitman W.B."/>
        </authorList>
    </citation>
    <scope>NUCLEOTIDE SEQUENCE [LARGE SCALE GENOMIC DNA]</scope>
    <source>
        <strain evidence="15">AG86</strain>
    </source>
</reference>
<sequence length="759" mass="87340">MTALIICEKPSVAKKIANALGKAKKKSIDGVPYYELERDGKKIIVASAVGHLFTLVEKENKEFGTYPVFDVKWVPASVDKGKEYVNKYIKALKKLSKEANEFYVATDWDIEGELIGYHALKYCCGREKAKRMRFSSLTKKEIVKAFENPDEIDYGLVDAGESRHIVDWYFGINLSRALMNAIRAVNRWKTMSIGRVQGPALAFLTERELEIKKFVPKPYWVIEALLKDNLKAIHEKEKFWDEKEAKNIYEKIKDEKTAKVLEVKKTKRKIKPLPPFDLGTLQREAYSYFKISPKETQEIAQNLYEKALISYPRTSSQKLPKDRKYLEDILKIIKEHPIYGKWVGRILKDNLKPVGGKKEDPAHPAIHIVDVPKEELSEKEKKIYDLIARRTLAAFWDNAEREYLNIKIDIKGEIFKLSGSRTVKEGWHEIYYFPKFDEVELPPLKKNDIINIEKITITRKETQPPKRYTVASIIKELEKKGLGTKATRAEIVDKLIKRGYVVDEGSLKVTDLGISVIETLKRFCPEIIDEKMTRDLEEKLEKIQFRKIKKDDVLEEAEKKLRKILEEFKKKEKDIGTYLIKNLDSTNKKAKIVGKCPKCGGDLILIRYNKSRFVGCSNYPECDVKYSLPDKGRIKIPNKSCEACKSPILKIGDKEVCINPECPLKYVEVKEENKKCPKCGGDLILKKGIYGAFYGCSNYPKCKYTEPVNKKEKEVVGKCPKCGGDLVIREGKFGKFAGCSNYPKCKYTEKLKIVEKEEK</sequence>
<comment type="caution">
    <text evidence="11">Lacks conserved residue(s) required for the propagation of feature annotation.</text>
</comment>
<feature type="site" description="Interaction with DNA" evidence="11">
    <location>
        <position position="163"/>
    </location>
</feature>
<dbReference type="SMART" id="SM00437">
    <property type="entry name" value="TOP1Ac"/>
    <property type="match status" value="1"/>
</dbReference>
<dbReference type="Pfam" id="PF01131">
    <property type="entry name" value="Topoisom_bac"/>
    <property type="match status" value="1"/>
</dbReference>
<keyword evidence="16" id="KW-1185">Reference proteome</keyword>
<evidence type="ECO:0000313" key="16">
    <source>
        <dbReference type="Proteomes" id="UP000001495"/>
    </source>
</evidence>
<evidence type="ECO:0000313" key="15">
    <source>
        <dbReference type="EMBL" id="ACV24546.1"/>
    </source>
</evidence>
<dbReference type="PANTHER" id="PTHR11390:SF26">
    <property type="entry name" value="DNA TOPOISOMERASE 1"/>
    <property type="match status" value="1"/>
</dbReference>
<feature type="domain" description="Topo IA-type catalytic" evidence="14">
    <location>
        <begin position="153"/>
        <end position="565"/>
    </location>
</feature>
<evidence type="ECO:0000256" key="6">
    <source>
        <dbReference type="ARBA" id="ARBA00022833"/>
    </source>
</evidence>
<dbReference type="STRING" id="573064.Mefer_0728"/>
<dbReference type="SUPFAM" id="SSF56712">
    <property type="entry name" value="Prokaryotic type I DNA topoisomerase"/>
    <property type="match status" value="1"/>
</dbReference>
<feature type="site" description="Interaction with DNA" evidence="11">
    <location>
        <position position="167"/>
    </location>
</feature>
<organism evidence="15 16">
    <name type="scientific">Methanocaldococcus fervens (strain DSM 4213 / JCM 15782 / AG86)</name>
    <name type="common">Methanococcus fervens</name>
    <dbReference type="NCBI Taxonomy" id="573064"/>
    <lineage>
        <taxon>Archaea</taxon>
        <taxon>Methanobacteriati</taxon>
        <taxon>Methanobacteriota</taxon>
        <taxon>Methanomada group</taxon>
        <taxon>Methanococci</taxon>
        <taxon>Methanococcales</taxon>
        <taxon>Methanocaldococcaceae</taxon>
        <taxon>Methanocaldococcus</taxon>
    </lineage>
</organism>
<dbReference type="InterPro" id="IPR013824">
    <property type="entry name" value="Topo_IA_cen_sub1"/>
</dbReference>
<dbReference type="InterPro" id="IPR034144">
    <property type="entry name" value="TOPRIM_TopoIII"/>
</dbReference>
<dbReference type="Gene3D" id="3.30.65.10">
    <property type="entry name" value="Bacterial Topoisomerase I, domain 1"/>
    <property type="match status" value="3"/>
</dbReference>
<name>C7P7L4_METFA</name>
<dbReference type="GO" id="GO:0006265">
    <property type="term" value="P:DNA topological change"/>
    <property type="evidence" value="ECO:0007669"/>
    <property type="project" value="UniProtKB-UniRule"/>
</dbReference>
<evidence type="ECO:0000256" key="3">
    <source>
        <dbReference type="ARBA" id="ARBA00022723"/>
    </source>
</evidence>
<keyword evidence="6" id="KW-0862">Zinc</keyword>
<keyword evidence="10 11" id="KW-0413">Isomerase</keyword>
<dbReference type="PROSITE" id="PS50880">
    <property type="entry name" value="TOPRIM"/>
    <property type="match status" value="1"/>
</dbReference>
<keyword evidence="4" id="KW-0677">Repeat</keyword>
<dbReference type="NCBIfam" id="TIGR01057">
    <property type="entry name" value="topA_arch"/>
    <property type="match status" value="1"/>
</dbReference>
<evidence type="ECO:0000256" key="11">
    <source>
        <dbReference type="HAMAP-Rule" id="MF_00952"/>
    </source>
</evidence>
<dbReference type="Gene3D" id="1.10.460.10">
    <property type="entry name" value="Topoisomerase I, domain 2"/>
    <property type="match status" value="1"/>
</dbReference>
<evidence type="ECO:0000256" key="2">
    <source>
        <dbReference type="ARBA" id="ARBA00009446"/>
    </source>
</evidence>
<dbReference type="GO" id="GO:0006310">
    <property type="term" value="P:DNA recombination"/>
    <property type="evidence" value="ECO:0007669"/>
    <property type="project" value="TreeGrafter"/>
</dbReference>
<dbReference type="InterPro" id="IPR005739">
    <property type="entry name" value="TopoI_arch"/>
</dbReference>
<dbReference type="AlphaFoldDB" id="C7P7L4"/>
<evidence type="ECO:0000259" key="13">
    <source>
        <dbReference type="PROSITE" id="PS50880"/>
    </source>
</evidence>
<dbReference type="CDD" id="cd03362">
    <property type="entry name" value="TOPRIM_TopoIA_TopoIII"/>
    <property type="match status" value="1"/>
</dbReference>
<dbReference type="RefSeq" id="WP_015791283.1">
    <property type="nucleotide sequence ID" value="NC_013156.1"/>
</dbReference>
<keyword evidence="12" id="KW-0175">Coiled coil</keyword>
<dbReference type="GO" id="GO:0008270">
    <property type="term" value="F:zinc ion binding"/>
    <property type="evidence" value="ECO:0007669"/>
    <property type="project" value="UniProtKB-KW"/>
</dbReference>
<feature type="site" description="Interaction with DNA" evidence="11">
    <location>
        <position position="51"/>
    </location>
</feature>
<dbReference type="InterPro" id="IPR023406">
    <property type="entry name" value="Topo_IA_AS"/>
</dbReference>